<dbReference type="EMBL" id="CAJEWN010000381">
    <property type="protein sequence ID" value="CAD2180804.1"/>
    <property type="molecule type" value="Genomic_DNA"/>
</dbReference>
<feature type="compositionally biased region" description="Low complexity" evidence="2">
    <location>
        <begin position="263"/>
        <end position="273"/>
    </location>
</feature>
<name>A0A6V7W1H6_MELEN</name>
<dbReference type="SMART" id="SM01088">
    <property type="entry name" value="Col_cuticle_N"/>
    <property type="match status" value="1"/>
</dbReference>
<evidence type="ECO:0000256" key="2">
    <source>
        <dbReference type="SAM" id="MobiDB-lite"/>
    </source>
</evidence>
<dbReference type="AlphaFoldDB" id="A0A6V7W1H6"/>
<evidence type="ECO:0000259" key="4">
    <source>
        <dbReference type="SMART" id="SM01088"/>
    </source>
</evidence>
<sequence length="349" mass="36660">MKNREDKLKITEQNQKIYENRRSYADKLRMITFISVAFGTAATIASILIVPLIYIYTQRIHLALEPNLKICRTESRRLRAELIQTELGRINTNRIASYWAINTKRRIPRQTINNNKIKTKGNFALKLFASPPAAAPLEEIVPSCCQCGIGEPGVPGQPGTPGGSGPDGREGAAGIPGKDGIPGLPLNEQKWCFDCQQAPTGPRGPPGPKGPNGEVGRTGTPGTPGNKGQPGIIGMPGLPGLPGLTGERGPSGMPGNLVEQPAPRGTQGRTGPYGQPGPPGPQGQPGRQGPPGPVGEKGTNGLNGLPGRNGPKGSPGRDGNPGLYGGCDHCPPPRLANGYDQLDKTVDDQ</sequence>
<evidence type="ECO:0000256" key="3">
    <source>
        <dbReference type="SAM" id="Phobius"/>
    </source>
</evidence>
<keyword evidence="3" id="KW-1133">Transmembrane helix</keyword>
<proteinExistence type="predicted"/>
<feature type="domain" description="Nematode cuticle collagen N-terminal" evidence="4">
    <location>
        <begin position="30"/>
        <end position="82"/>
    </location>
</feature>
<dbReference type="Pfam" id="PF01391">
    <property type="entry name" value="Collagen"/>
    <property type="match status" value="2"/>
</dbReference>
<dbReference type="GO" id="GO:0042302">
    <property type="term" value="F:structural constituent of cuticle"/>
    <property type="evidence" value="ECO:0007669"/>
    <property type="project" value="InterPro"/>
</dbReference>
<reference evidence="5 6" key="1">
    <citation type="submission" date="2020-08" db="EMBL/GenBank/DDBJ databases">
        <authorList>
            <person name="Koutsovoulos G."/>
            <person name="Danchin GJ E."/>
        </authorList>
    </citation>
    <scope>NUCLEOTIDE SEQUENCE [LARGE SCALE GENOMIC DNA]</scope>
</reference>
<evidence type="ECO:0000256" key="1">
    <source>
        <dbReference type="ARBA" id="ARBA00022737"/>
    </source>
</evidence>
<accession>A0A6V7W1H6</accession>
<dbReference type="Proteomes" id="UP000580250">
    <property type="component" value="Unassembled WGS sequence"/>
</dbReference>
<feature type="compositionally biased region" description="Pro residues" evidence="2">
    <location>
        <begin position="275"/>
        <end position="293"/>
    </location>
</feature>
<dbReference type="PANTHER" id="PTHR24637">
    <property type="entry name" value="COLLAGEN"/>
    <property type="match status" value="1"/>
</dbReference>
<dbReference type="PANTHER" id="PTHR24637:SF377">
    <property type="entry name" value="COLLAGEN TYPE IX ALPHA 1 CHAIN"/>
    <property type="match status" value="1"/>
</dbReference>
<organism evidence="5 6">
    <name type="scientific">Meloidogyne enterolobii</name>
    <name type="common">Root-knot nematode worm</name>
    <name type="synonym">Meloidogyne mayaguensis</name>
    <dbReference type="NCBI Taxonomy" id="390850"/>
    <lineage>
        <taxon>Eukaryota</taxon>
        <taxon>Metazoa</taxon>
        <taxon>Ecdysozoa</taxon>
        <taxon>Nematoda</taxon>
        <taxon>Chromadorea</taxon>
        <taxon>Rhabditida</taxon>
        <taxon>Tylenchina</taxon>
        <taxon>Tylenchomorpha</taxon>
        <taxon>Tylenchoidea</taxon>
        <taxon>Meloidogynidae</taxon>
        <taxon>Meloidogyninae</taxon>
        <taxon>Meloidogyne</taxon>
    </lineage>
</organism>
<dbReference type="InterPro" id="IPR002486">
    <property type="entry name" value="Col_cuticle_N"/>
</dbReference>
<keyword evidence="1" id="KW-0677">Repeat</keyword>
<dbReference type="OrthoDB" id="5905522at2759"/>
<dbReference type="Pfam" id="PF01484">
    <property type="entry name" value="Col_cuticle_N"/>
    <property type="match status" value="1"/>
</dbReference>
<feature type="compositionally biased region" description="Low complexity" evidence="2">
    <location>
        <begin position="229"/>
        <end position="250"/>
    </location>
</feature>
<keyword evidence="3" id="KW-0472">Membrane</keyword>
<dbReference type="InterPro" id="IPR008160">
    <property type="entry name" value="Collagen"/>
</dbReference>
<keyword evidence="3" id="KW-0812">Transmembrane</keyword>
<evidence type="ECO:0000313" key="5">
    <source>
        <dbReference type="EMBL" id="CAD2180804.1"/>
    </source>
</evidence>
<protein>
    <recommendedName>
        <fullName evidence="4">Nematode cuticle collagen N-terminal domain-containing protein</fullName>
    </recommendedName>
</protein>
<comment type="caution">
    <text evidence="5">The sequence shown here is derived from an EMBL/GenBank/DDBJ whole genome shotgun (WGS) entry which is preliminary data.</text>
</comment>
<feature type="region of interest" description="Disordered" evidence="2">
    <location>
        <begin position="155"/>
        <end position="349"/>
    </location>
</feature>
<feature type="compositionally biased region" description="Low complexity" evidence="2">
    <location>
        <begin position="299"/>
        <end position="312"/>
    </location>
</feature>
<gene>
    <name evidence="5" type="ORF">MENT_LOCUS32907</name>
</gene>
<feature type="transmembrane region" description="Helical" evidence="3">
    <location>
        <begin position="31"/>
        <end position="56"/>
    </location>
</feature>
<evidence type="ECO:0000313" key="6">
    <source>
        <dbReference type="Proteomes" id="UP000580250"/>
    </source>
</evidence>